<protein>
    <submittedName>
        <fullName evidence="4">Uncharacterized protein</fullName>
    </submittedName>
</protein>
<feature type="region of interest" description="Disordered" evidence="2">
    <location>
        <begin position="55"/>
        <end position="108"/>
    </location>
</feature>
<feature type="region of interest" description="Disordered" evidence="2">
    <location>
        <begin position="2658"/>
        <end position="2687"/>
    </location>
</feature>
<proteinExistence type="predicted"/>
<dbReference type="VEuPathDB" id="PlasmoDB:PVX_101500"/>
<reference evidence="5" key="1">
    <citation type="submission" date="2016-07" db="EMBL/GenBank/DDBJ databases">
        <authorList>
            <consortium name="Pathogen Informatics"/>
        </authorList>
    </citation>
    <scope>NUCLEOTIDE SEQUENCE [LARGE SCALE GENOMIC DNA]</scope>
</reference>
<feature type="coiled-coil region" evidence="1">
    <location>
        <begin position="2280"/>
        <end position="2357"/>
    </location>
</feature>
<feature type="signal peptide" evidence="3">
    <location>
        <begin position="1"/>
        <end position="27"/>
    </location>
</feature>
<keyword evidence="3" id="KW-0732">Signal</keyword>
<keyword evidence="1" id="KW-0175">Coiled coil</keyword>
<evidence type="ECO:0000313" key="5">
    <source>
        <dbReference type="Proteomes" id="UP000220605"/>
    </source>
</evidence>
<evidence type="ECO:0000256" key="1">
    <source>
        <dbReference type="SAM" id="Coils"/>
    </source>
</evidence>
<organism evidence="4 5">
    <name type="scientific">Plasmodium vivax</name>
    <name type="common">malaria parasite P. vivax</name>
    <dbReference type="NCBI Taxonomy" id="5855"/>
    <lineage>
        <taxon>Eukaryota</taxon>
        <taxon>Sar</taxon>
        <taxon>Alveolata</taxon>
        <taxon>Apicomplexa</taxon>
        <taxon>Aconoidasida</taxon>
        <taxon>Haemosporida</taxon>
        <taxon>Plasmodiidae</taxon>
        <taxon>Plasmodium</taxon>
        <taxon>Plasmodium (Plasmodium)</taxon>
    </lineage>
</organism>
<dbReference type="VEuPathDB" id="PlasmoDB:PVPAM_140078300"/>
<feature type="compositionally biased region" description="Basic and acidic residues" evidence="2">
    <location>
        <begin position="2658"/>
        <end position="2669"/>
    </location>
</feature>
<evidence type="ECO:0000256" key="2">
    <source>
        <dbReference type="SAM" id="MobiDB-lite"/>
    </source>
</evidence>
<dbReference type="OrthoDB" id="10436798at2759"/>
<feature type="region of interest" description="Disordered" evidence="2">
    <location>
        <begin position="2481"/>
        <end position="2518"/>
    </location>
</feature>
<evidence type="ECO:0000313" key="4">
    <source>
        <dbReference type="EMBL" id="VUZ99217.1"/>
    </source>
</evidence>
<evidence type="ECO:0000256" key="3">
    <source>
        <dbReference type="SAM" id="SignalP"/>
    </source>
</evidence>
<sequence>MAEKRNVSVFFSVVLLCSLLVWSPAHPDWEEYDACYNYRKTAEARTKRLLAAARQHRQNPRATAVRAGPRAQQGKKAKGKAGARGIKEEEEEEEEEEEIEVGPGIYPEDGDILPPIQEEEEEVAEHFSQDGDEESLFLQSTDGQYSDLQEASWFGPHGPTAFHLPTRVYGGRKQREKAKHEKPQRHASEKSGKGKKGKAESKEREESYLGKYKSEPYYGTLKILYERSLDQLFYNLRDMLDDTYKTEGRERNDHFYNELDVLLKLFTRDKFNEDKQSIKAKYRSSGQLSSARCHNEIMFIFKKLNDDQMNFEKKVLELKYLDNKKAHDEEFQTKTKAITEKYEDEYRKYDKKLLEELKKKNHVDELYKEVHYQIDSDFMKQDFDIADYYTEKKEKYEKFKHTEFDEAKKLVEKKYQSAGKSFDSNFYDEINALCDLFAGRRHRYDKKIVDERYVSVGLPLDNHYYDELKFVFECYTNSRYDNDMWLLNLRYTTEGKQRDSAYECEMESIYEKYDKKQKDYAKTLHELMQSRKKSEEEMKGRGRAKANGMLGKLLTTGLPFGSLTPSARDCPSVTINGDIFKDADEKLSAYKQEPYYAELKDLYERSKHQDFYNVKKFIDDKYDAQKRSYDSHYYNEIDFFLKLLIRDKFLEERNSILEKYRSGDHNDGRCYNELTYLFRKYNEDQMMTEQRVLELRYLNEYLPRGPEYFQELMIKKQNYDNKRRVYEKKLDNELKKPLPKKKNDKSELFDGLYYHDDDEFSNRNFDKEAYFDDMKRLYEPYKHTEFEDIKRIVDDKYRKQGKSVDPSYYTEINRLCDILLTKHYEQEKQFACERYIFFNLPVDKHYVDELKYLHEVYTNSQYDNEVWLLRLRFQNEGRPITDRSFEKEKQTIYSKYDKKQKEYTKRLQEEVGGKKVKADSEVLNKPYSPRLKLSQGKPKDGNYQNEPYRVHIKTMLEKCYQEELNNIIKMVTDKYQATGRPFDNHYYNEIDLLYKLFKNEKYKHERQIIKEKYGASGLTRDKKCFNEIMYLYGRFSNDKLNAEKRILELRYQNEGRPQDKDYFTRLMDINSRYNSERKTYKKHLQTELQTSKLDPWEYHGEEYKGIYYDDNELNDPSFDLPNYYNEMKILYERYRHSEFDDAKKFLDEKYHHQGRPYDDTYYCELNALTYLFLKERFDKEKAFIEGKYTTAELPRDNKHYFSELKYLGEIFHYLQRTYEHMLLNVKYQNEGLSRNEYYHRELTDIYKKYDQKQKKYEKRLQEDIAGRKNQLLEEQDEDEIRNLHYQSKLMSLLTKQKNYDDASEQYNLNIMALKDGSKHDEFQNVKKFLDDKYTTMGRPYDDHYYNELDFILKCLNLETYHNEKCRIRERYQNSGLQKDGTDYRDALFAYQLYKQENLNNEKCILGLKYQRRGLPRDHNYQKELNALTEKYEKEGNKYERRLRDEMDTKFSVREYYDDVYESADYKNDEEFSHSGFDVAAYYNEAKILFERYQNNEFDEVKRIVDEKYNDEGKSYDDSYYSELKRLADDCSTERYKEEKKNINDKYKELGQPQVNEFYYGELMDIFNWFNHRQCLSEMWVLHLRYQNEGKSRDENFHSQLQIIGEKYDEKKEKYAKKLEEHYNKHRGRHYNYNQDDLNPEYYNEIEYYDKLLLLFGKYDRREFDKIKNRIDDKYKVEARPFNKHYYNELERTAYGKSNDKYNKEVEKIHLRYHRENRPRNDQYYQELMKAFEKNSEDKFNLGKVILDLQYKNNGLPHDEKYRDGVKKLYDKLIADNDKHWQELSAELRGRKKTNDFYTAEYKGPIDFLDDDITEEDQANENYYKTLKQLTTKFDEQRYKNVKKDMDRKYKDQGKTYYDLPYYRELTRGVDKAINKRHQEEKARLNKKYGKGTKVLNSSYYSELLSLFDKYNCEQFNTHKRVLDEKYNSERKPRDDAYHAELKSIFEQYSSEKQDYYKKLHDEYMQKKMLGEVVDDDVNPGHKIFKNGTDSTEYYTKLLDIFHNGHADDFNNVKNLVDEKYQGKPLDIHYYAEVDRICTEFNGNAYKKEKELLNEKYQRDGLPYDDEYYQKLLLLYHKYADDQMHDRRMLLDLKRENEGRPEDDYFQSIIKTLYEKCTSEEQAYENKLYDELNDRKVNNDFHSFREGDNSEVQSSDFNENTYKPESYYDTLRESFESSDGNFDEVRHIVESKYEEEGRVFDKHFYNEILRVCDVFTYEKLNHESWYVYEQYRARHRPFDEQYCNALMNIFDKYNKERLDNEKKALELRYQRENLPRDAEYHEQITSLTEKYNDEKENYENMLNSEYKRRKESGDIDPYELPTPPVCLISTMDEDDYKNEQYYKKLQQLREQCNKTQFEKVRKIVDELYQVGENGYDESYYQELCRIGSELINEKYKKEKKAIKNKYKKPDGLPRDSHYYNQLMRLFEKYNDEHMNYEKLVMELKYYNEKKPQDESFHDLLKALYNRCEYDKQMYQQKLLDKISKNENPSGEYDDGDDDDDDDSDDFSTYNSDSQKYTDDDFQRELTRMTKSYDPTIFHTLKETVDEEYQSSGRNIDADYFKEVNNRCIKNIQERQQNEKNAITSAYKAMPGGLIGDEYNNDLIDLNNKYCDEKFNNEKYILELRYEREGRPRKEDYHKQIKALFDKNQREREKYAKKLHDELSKRREKALAKQQENEIDETETEDPKDQYLKKQEYEAEVKALNETFAGEERKRQEAYGRELKGLFEKYNKNLKALLEKCDKDNKNKTYVSEKKLLDQKYKKGAPGVALPDEYYGEFKGLFEKFPTVSYHKGKQILDELCANEKAAHDSHYAEKHKTLTEKYNSQLRVLCEKYNQEYPGDMLSASASQPPVAKPKAKKATAPRQRKPVR</sequence>
<feature type="compositionally biased region" description="Acidic residues" evidence="2">
    <location>
        <begin position="2490"/>
        <end position="2504"/>
    </location>
</feature>
<feature type="chain" id="PRO_5022155074" evidence="3">
    <location>
        <begin position="28"/>
        <end position="2868"/>
    </location>
</feature>
<dbReference type="Proteomes" id="UP000220605">
    <property type="component" value="Chromosome 14"/>
</dbReference>
<dbReference type="EMBL" id="LT635625">
    <property type="protein sequence ID" value="VUZ99217.1"/>
    <property type="molecule type" value="Genomic_DNA"/>
</dbReference>
<feature type="region of interest" description="Disordered" evidence="2">
    <location>
        <begin position="2839"/>
        <end position="2868"/>
    </location>
</feature>
<name>A0A565A545_PLAVI</name>
<gene>
    <name evidence="4" type="ORF">PVP01_1469500</name>
</gene>
<dbReference type="VEuPathDB" id="PlasmoDB:PVP01_1469500"/>
<feature type="compositionally biased region" description="Acidic residues" evidence="2">
    <location>
        <begin position="88"/>
        <end position="100"/>
    </location>
</feature>
<dbReference type="VEuPathDB" id="PlasmoDB:PVW1_140076000"/>
<feature type="compositionally biased region" description="Basic and acidic residues" evidence="2">
    <location>
        <begin position="178"/>
        <end position="207"/>
    </location>
</feature>
<feature type="region of interest" description="Disordered" evidence="2">
    <location>
        <begin position="170"/>
        <end position="207"/>
    </location>
</feature>
<feature type="coiled-coil region" evidence="1">
    <location>
        <begin position="709"/>
        <end position="736"/>
    </location>
</feature>
<feature type="compositionally biased region" description="Basic residues" evidence="2">
    <location>
        <begin position="2853"/>
        <end position="2868"/>
    </location>
</feature>
<accession>A0A565A545</accession>